<feature type="non-terminal residue" evidence="1">
    <location>
        <position position="169"/>
    </location>
</feature>
<organism evidence="1">
    <name type="scientific">Tanacetum cinerariifolium</name>
    <name type="common">Dalmatian daisy</name>
    <name type="synonym">Chrysanthemum cinerariifolium</name>
    <dbReference type="NCBI Taxonomy" id="118510"/>
    <lineage>
        <taxon>Eukaryota</taxon>
        <taxon>Viridiplantae</taxon>
        <taxon>Streptophyta</taxon>
        <taxon>Embryophyta</taxon>
        <taxon>Tracheophyta</taxon>
        <taxon>Spermatophyta</taxon>
        <taxon>Magnoliopsida</taxon>
        <taxon>eudicotyledons</taxon>
        <taxon>Gunneridae</taxon>
        <taxon>Pentapetalae</taxon>
        <taxon>asterids</taxon>
        <taxon>campanulids</taxon>
        <taxon>Asterales</taxon>
        <taxon>Asteraceae</taxon>
        <taxon>Asteroideae</taxon>
        <taxon>Anthemideae</taxon>
        <taxon>Anthemidinae</taxon>
        <taxon>Tanacetum</taxon>
    </lineage>
</organism>
<evidence type="ECO:0000313" key="1">
    <source>
        <dbReference type="EMBL" id="GEZ49552.1"/>
    </source>
</evidence>
<accession>A0A699ID39</accession>
<name>A0A699ID39_TANCI</name>
<sequence length="169" mass="18393">CEHGRLGNGSTSWSVQAVQEMLSAAGVRMDGLYASGMERGFMSQKGSDDGKGVKEKNQDSHDVVANDVVLPSVVDEPVVTISSNNSEHRMGMFESSRRSVNFRTLITPMGNGTDVAIPLESIRAISKQYDNMAYGFFLGKRVAYPVVPNYNMNTLGKYGLIKSMLNSST</sequence>
<dbReference type="EMBL" id="BKCJ010285875">
    <property type="protein sequence ID" value="GEZ49552.1"/>
    <property type="molecule type" value="Genomic_DNA"/>
</dbReference>
<feature type="non-terminal residue" evidence="1">
    <location>
        <position position="1"/>
    </location>
</feature>
<dbReference type="AlphaFoldDB" id="A0A699ID39"/>
<proteinExistence type="predicted"/>
<comment type="caution">
    <text evidence="1">The sequence shown here is derived from an EMBL/GenBank/DDBJ whole genome shotgun (WGS) entry which is preliminary data.</text>
</comment>
<reference evidence="1" key="1">
    <citation type="journal article" date="2019" name="Sci. Rep.">
        <title>Draft genome of Tanacetum cinerariifolium, the natural source of mosquito coil.</title>
        <authorList>
            <person name="Yamashiro T."/>
            <person name="Shiraishi A."/>
            <person name="Satake H."/>
            <person name="Nakayama K."/>
        </authorList>
    </citation>
    <scope>NUCLEOTIDE SEQUENCE</scope>
</reference>
<gene>
    <name evidence="1" type="ORF">Tci_521525</name>
</gene>
<protein>
    <submittedName>
        <fullName evidence="1">Uncharacterized protein</fullName>
    </submittedName>
</protein>